<accession>I4C9E7</accession>
<feature type="transmembrane region" description="Helical" evidence="7">
    <location>
        <begin position="321"/>
        <end position="347"/>
    </location>
</feature>
<dbReference type="AlphaFoldDB" id="I4C9E7"/>
<evidence type="ECO:0000259" key="8">
    <source>
        <dbReference type="Pfam" id="PF02687"/>
    </source>
</evidence>
<feature type="domain" description="ABC3 transporter permease C-terminal" evidence="8">
    <location>
        <begin position="279"/>
        <end position="392"/>
    </location>
</feature>
<evidence type="ECO:0000256" key="7">
    <source>
        <dbReference type="SAM" id="Phobius"/>
    </source>
</evidence>
<dbReference type="HOGENOM" id="CLU_000604_8_0_7"/>
<keyword evidence="2" id="KW-1003">Cell membrane</keyword>
<dbReference type="InterPro" id="IPR003838">
    <property type="entry name" value="ABC3_permease_C"/>
</dbReference>
<dbReference type="InterPro" id="IPR050250">
    <property type="entry name" value="Macrolide_Exporter_MacB"/>
</dbReference>
<evidence type="ECO:0000256" key="4">
    <source>
        <dbReference type="ARBA" id="ARBA00022989"/>
    </source>
</evidence>
<proteinExistence type="inferred from homology"/>
<keyword evidence="5 7" id="KW-0472">Membrane</keyword>
<evidence type="ECO:0000256" key="3">
    <source>
        <dbReference type="ARBA" id="ARBA00022692"/>
    </source>
</evidence>
<evidence type="ECO:0000259" key="9">
    <source>
        <dbReference type="Pfam" id="PF12704"/>
    </source>
</evidence>
<protein>
    <submittedName>
        <fullName evidence="10">ABC-type antimicrobial peptide transport system, permease component</fullName>
    </submittedName>
</protein>
<dbReference type="GO" id="GO:0005886">
    <property type="term" value="C:plasma membrane"/>
    <property type="evidence" value="ECO:0007669"/>
    <property type="project" value="UniProtKB-SubCell"/>
</dbReference>
<dbReference type="STRING" id="706587.Desti_3538"/>
<dbReference type="PATRIC" id="fig|706587.4.peg.4024"/>
<feature type="domain" description="MacB-like periplasmic core" evidence="9">
    <location>
        <begin position="16"/>
        <end position="238"/>
    </location>
</feature>
<comment type="similarity">
    <text evidence="6">Belongs to the ABC-4 integral membrane protein family.</text>
</comment>
<dbReference type="Proteomes" id="UP000006055">
    <property type="component" value="Chromosome"/>
</dbReference>
<feature type="transmembrane region" description="Helical" evidence="7">
    <location>
        <begin position="273"/>
        <end position="300"/>
    </location>
</feature>
<name>I4C9E7_DESTA</name>
<dbReference type="EMBL" id="CP003360">
    <property type="protein sequence ID" value="AFM26188.1"/>
    <property type="molecule type" value="Genomic_DNA"/>
</dbReference>
<keyword evidence="11" id="KW-1185">Reference proteome</keyword>
<dbReference type="RefSeq" id="WP_014811319.1">
    <property type="nucleotide sequence ID" value="NC_018025.1"/>
</dbReference>
<feature type="transmembrane region" description="Helical" evidence="7">
    <location>
        <begin position="359"/>
        <end position="381"/>
    </location>
</feature>
<organism evidence="10 11">
    <name type="scientific">Desulfomonile tiedjei (strain ATCC 49306 / DSM 6799 / DCB-1)</name>
    <dbReference type="NCBI Taxonomy" id="706587"/>
    <lineage>
        <taxon>Bacteria</taxon>
        <taxon>Pseudomonadati</taxon>
        <taxon>Thermodesulfobacteriota</taxon>
        <taxon>Desulfomonilia</taxon>
        <taxon>Desulfomonilales</taxon>
        <taxon>Desulfomonilaceae</taxon>
        <taxon>Desulfomonile</taxon>
    </lineage>
</organism>
<comment type="subcellular location">
    <subcellularLocation>
        <location evidence="1">Cell membrane</location>
        <topology evidence="1">Multi-pass membrane protein</topology>
    </subcellularLocation>
</comment>
<dbReference type="eggNOG" id="COG0577">
    <property type="taxonomic scope" value="Bacteria"/>
</dbReference>
<dbReference type="Pfam" id="PF12704">
    <property type="entry name" value="MacB_PCD"/>
    <property type="match status" value="1"/>
</dbReference>
<dbReference type="KEGG" id="dti:Desti_3538"/>
<keyword evidence="3 7" id="KW-0812">Transmembrane</keyword>
<dbReference type="InterPro" id="IPR025857">
    <property type="entry name" value="MacB_PCD"/>
</dbReference>
<evidence type="ECO:0000256" key="2">
    <source>
        <dbReference type="ARBA" id="ARBA00022475"/>
    </source>
</evidence>
<dbReference type="Pfam" id="PF02687">
    <property type="entry name" value="FtsX"/>
    <property type="match status" value="1"/>
</dbReference>
<dbReference type="PANTHER" id="PTHR30572:SF4">
    <property type="entry name" value="ABC TRANSPORTER PERMEASE YTRF"/>
    <property type="match status" value="1"/>
</dbReference>
<gene>
    <name evidence="10" type="ordered locus">Desti_3538</name>
</gene>
<evidence type="ECO:0000256" key="1">
    <source>
        <dbReference type="ARBA" id="ARBA00004651"/>
    </source>
</evidence>
<evidence type="ECO:0000256" key="6">
    <source>
        <dbReference type="ARBA" id="ARBA00038076"/>
    </source>
</evidence>
<dbReference type="GO" id="GO:0022857">
    <property type="term" value="F:transmembrane transporter activity"/>
    <property type="evidence" value="ECO:0007669"/>
    <property type="project" value="TreeGrafter"/>
</dbReference>
<evidence type="ECO:0000313" key="10">
    <source>
        <dbReference type="EMBL" id="AFM26188.1"/>
    </source>
</evidence>
<evidence type="ECO:0000313" key="11">
    <source>
        <dbReference type="Proteomes" id="UP000006055"/>
    </source>
</evidence>
<reference evidence="11" key="1">
    <citation type="submission" date="2012-06" db="EMBL/GenBank/DDBJ databases">
        <title>Complete sequence of chromosome of Desulfomonile tiedjei DSM 6799.</title>
        <authorList>
            <person name="Lucas S."/>
            <person name="Copeland A."/>
            <person name="Lapidus A."/>
            <person name="Glavina del Rio T."/>
            <person name="Dalin E."/>
            <person name="Tice H."/>
            <person name="Bruce D."/>
            <person name="Goodwin L."/>
            <person name="Pitluck S."/>
            <person name="Peters L."/>
            <person name="Ovchinnikova G."/>
            <person name="Zeytun A."/>
            <person name="Lu M."/>
            <person name="Kyrpides N."/>
            <person name="Mavromatis K."/>
            <person name="Ivanova N."/>
            <person name="Brettin T."/>
            <person name="Detter J.C."/>
            <person name="Han C."/>
            <person name="Larimer F."/>
            <person name="Land M."/>
            <person name="Hauser L."/>
            <person name="Markowitz V."/>
            <person name="Cheng J.-F."/>
            <person name="Hugenholtz P."/>
            <person name="Woyke T."/>
            <person name="Wu D."/>
            <person name="Spring S."/>
            <person name="Schroeder M."/>
            <person name="Brambilla E."/>
            <person name="Klenk H.-P."/>
            <person name="Eisen J.A."/>
        </authorList>
    </citation>
    <scope>NUCLEOTIDE SEQUENCE [LARGE SCALE GENOMIC DNA]</scope>
    <source>
        <strain evidence="11">ATCC 49306 / DSM 6799 / DCB-1</strain>
    </source>
</reference>
<dbReference type="PANTHER" id="PTHR30572">
    <property type="entry name" value="MEMBRANE COMPONENT OF TRANSPORTER-RELATED"/>
    <property type="match status" value="1"/>
</dbReference>
<sequence length="397" mass="42966">MGRQALKSIAANRTRTVLMMLGVIIGVATLTVIASSVLGARAEVLARVEKFGLQQVGIIAGAGRKPGVPQPVCTSLKVEDAQAMLSEIPNVKSVCSEIVRTDFPVKHGNRSTYAAIIAADPSWASMWGIGLDKGRFLSQEDNIHLARVGVIGKTIQRDLYEHEDPIGKRILINNNPFTIVGVLETRGTTPHGDDMDNQIIIPVSTGQKRVFHQDYVFAIKVELKNSSNMSRSVNDIRELLRERHNLGQGVENDFTIITPTLIMNMMASLSATFSLFLMLVSGISLIVGAIVIANIMFMSVHDRRKEIGLRRSVGARKRDILLQFLLEAVCVAATGGIFGIILGLVGLKVLSGYMKVPATIMWQPIVLGLVSAIAVGLIAGIQPARKAANAHPVEVLR</sequence>
<keyword evidence="4 7" id="KW-1133">Transmembrane helix</keyword>
<evidence type="ECO:0000256" key="5">
    <source>
        <dbReference type="ARBA" id="ARBA00023136"/>
    </source>
</evidence>